<dbReference type="AlphaFoldDB" id="A0A1Z4JRJ7"/>
<accession>A0A1Z4JRJ7</accession>
<organism evidence="1 2">
    <name type="scientific">Leptolyngbya boryana NIES-2135</name>
    <dbReference type="NCBI Taxonomy" id="1973484"/>
    <lineage>
        <taxon>Bacteria</taxon>
        <taxon>Bacillati</taxon>
        <taxon>Cyanobacteriota</taxon>
        <taxon>Cyanophyceae</taxon>
        <taxon>Leptolyngbyales</taxon>
        <taxon>Leptolyngbyaceae</taxon>
        <taxon>Leptolyngbya group</taxon>
        <taxon>Leptolyngbya</taxon>
    </lineage>
</organism>
<keyword evidence="2" id="KW-1185">Reference proteome</keyword>
<proteinExistence type="predicted"/>
<gene>
    <name evidence="1" type="ORF">NIES2135_61650</name>
</gene>
<dbReference type="EMBL" id="AP018204">
    <property type="protein sequence ID" value="BAY59288.1"/>
    <property type="molecule type" value="Genomic_DNA"/>
</dbReference>
<reference evidence="1 2" key="1">
    <citation type="submission" date="2017-06" db="EMBL/GenBank/DDBJ databases">
        <title>Genome sequencing of cyanobaciteial culture collection at National Institute for Environmental Studies (NIES).</title>
        <authorList>
            <person name="Hirose Y."/>
            <person name="Shimura Y."/>
            <person name="Fujisawa T."/>
            <person name="Nakamura Y."/>
            <person name="Kawachi M."/>
        </authorList>
    </citation>
    <scope>NUCLEOTIDE SEQUENCE [LARGE SCALE GENOMIC DNA]</scope>
    <source>
        <strain evidence="1 2">NIES-2135</strain>
        <plasmid evidence="2">Plasmid Plasmid1 dna</plasmid>
    </source>
</reference>
<geneLocation type="plasmid" evidence="1">
    <name>plasmid1</name>
</geneLocation>
<dbReference type="Proteomes" id="UP000217895">
    <property type="component" value="Plasmid Plasmid1 dna"/>
</dbReference>
<keyword evidence="1" id="KW-0614">Plasmid</keyword>
<evidence type="ECO:0000313" key="1">
    <source>
        <dbReference type="EMBL" id="BAY59288.1"/>
    </source>
</evidence>
<protein>
    <submittedName>
        <fullName evidence="1">Uncharacterized protein</fullName>
    </submittedName>
</protein>
<evidence type="ECO:0000313" key="2">
    <source>
        <dbReference type="Proteomes" id="UP000217895"/>
    </source>
</evidence>
<sequence>MGIDWKKVRLPSTRPQRFQSGALPRLDHWKFLVLSKLLNESGASLMRDAVNLWLEHYWEENEQRLEVEAQSRNIPVERLFELLCQDGFDLNSPTPIADLERGTSVEQITTETMRRLIEGETIPSANVAIAASGLGIPTQQFIDFIKKAKGGISGDVDTPK</sequence>
<name>A0A1Z4JRJ7_LEPBY</name>